<organism evidence="1 2">
    <name type="scientific">Candidula unifasciata</name>
    <dbReference type="NCBI Taxonomy" id="100452"/>
    <lineage>
        <taxon>Eukaryota</taxon>
        <taxon>Metazoa</taxon>
        <taxon>Spiralia</taxon>
        <taxon>Lophotrochozoa</taxon>
        <taxon>Mollusca</taxon>
        <taxon>Gastropoda</taxon>
        <taxon>Heterobranchia</taxon>
        <taxon>Euthyneura</taxon>
        <taxon>Panpulmonata</taxon>
        <taxon>Eupulmonata</taxon>
        <taxon>Stylommatophora</taxon>
        <taxon>Helicina</taxon>
        <taxon>Helicoidea</taxon>
        <taxon>Geomitridae</taxon>
        <taxon>Candidula</taxon>
    </lineage>
</organism>
<sequence length="144" mass="15967">TAWHNNFWLDLNYLEVARAAQYCSANFSAVLFTEIWWDTQRNQSSTIENSSSSQTPDYSQESQLDPLTLVSSQGETGQSVQELLLDVYTSIGDPDGIYGCGAGKLAQPMTRVQTYLHEQQQTKALTTLDIGISHNTSSVSLLLQ</sequence>
<dbReference type="PANTHER" id="PTHR37079:SF4">
    <property type="entry name" value="SERINE_THREONINE-PROTEIN KINASE ATM"/>
    <property type="match status" value="1"/>
</dbReference>
<name>A0A8S3YVE1_9EUPU</name>
<comment type="caution">
    <text evidence="1">The sequence shown here is derived from an EMBL/GenBank/DDBJ whole genome shotgun (WGS) entry which is preliminary data.</text>
</comment>
<dbReference type="GO" id="GO:0006974">
    <property type="term" value="P:DNA damage response"/>
    <property type="evidence" value="ECO:0007669"/>
    <property type="project" value="InterPro"/>
</dbReference>
<proteinExistence type="predicted"/>
<gene>
    <name evidence="1" type="ORF">CUNI_LOCUS5163</name>
</gene>
<keyword evidence="2" id="KW-1185">Reference proteome</keyword>
<dbReference type="InterPro" id="IPR038980">
    <property type="entry name" value="ATM_plant"/>
</dbReference>
<dbReference type="EMBL" id="CAJHNH020000743">
    <property type="protein sequence ID" value="CAG5119605.1"/>
    <property type="molecule type" value="Genomic_DNA"/>
</dbReference>
<dbReference type="Proteomes" id="UP000678393">
    <property type="component" value="Unassembled WGS sequence"/>
</dbReference>
<dbReference type="AlphaFoldDB" id="A0A8S3YVE1"/>
<reference evidence="1" key="1">
    <citation type="submission" date="2021-04" db="EMBL/GenBank/DDBJ databases">
        <authorList>
            <consortium name="Molecular Ecology Group"/>
        </authorList>
    </citation>
    <scope>NUCLEOTIDE SEQUENCE</scope>
</reference>
<dbReference type="PANTHER" id="PTHR37079">
    <property type="entry name" value="SERINE/THREONINE-PROTEIN KINASE ATM"/>
    <property type="match status" value="1"/>
</dbReference>
<evidence type="ECO:0000313" key="2">
    <source>
        <dbReference type="Proteomes" id="UP000678393"/>
    </source>
</evidence>
<feature type="non-terminal residue" evidence="1">
    <location>
        <position position="1"/>
    </location>
</feature>
<protein>
    <submittedName>
        <fullName evidence="1">Uncharacterized protein</fullName>
    </submittedName>
</protein>
<accession>A0A8S3YVE1</accession>
<dbReference type="GO" id="GO:0004674">
    <property type="term" value="F:protein serine/threonine kinase activity"/>
    <property type="evidence" value="ECO:0007669"/>
    <property type="project" value="InterPro"/>
</dbReference>
<evidence type="ECO:0000313" key="1">
    <source>
        <dbReference type="EMBL" id="CAG5119605.1"/>
    </source>
</evidence>
<dbReference type="OrthoDB" id="381190at2759"/>
<feature type="non-terminal residue" evidence="1">
    <location>
        <position position="144"/>
    </location>
</feature>